<keyword evidence="2" id="KW-1185">Reference proteome</keyword>
<sequence length="174" mass="19213">MIAARQLTADDVARDPEGVRTWLEAHALRAECVAADPGPIVRGGRVLATLYVLDEHGRKQLDEDGNVAVLDVSAPLRVALPAHLGTPLPEETPPLTDVDLAMLRLAGEFWPTAAGLKERHIRERFGMDPTRFYQRVNAMLDDEAALAAEPLLVGRLRRIRETRRRPRTSSAVLS</sequence>
<gene>
    <name evidence="1" type="ORF">BD833_12028</name>
</gene>
<organism evidence="1 2">
    <name type="scientific">Blastococcus xanthinilyticus</name>
    <dbReference type="NCBI Taxonomy" id="1564164"/>
    <lineage>
        <taxon>Bacteria</taxon>
        <taxon>Bacillati</taxon>
        <taxon>Actinomycetota</taxon>
        <taxon>Actinomycetes</taxon>
        <taxon>Geodermatophilales</taxon>
        <taxon>Geodermatophilaceae</taxon>
        <taxon>Blastococcus</taxon>
    </lineage>
</organism>
<name>A0A5S5CLH9_9ACTN</name>
<proteinExistence type="predicted"/>
<evidence type="ECO:0000313" key="2">
    <source>
        <dbReference type="Proteomes" id="UP000322499"/>
    </source>
</evidence>
<dbReference type="RefSeq" id="WP_208092802.1">
    <property type="nucleotide sequence ID" value="NZ_VNHW01000020.1"/>
</dbReference>
<accession>A0A5S5CLH9</accession>
<evidence type="ECO:0000313" key="1">
    <source>
        <dbReference type="EMBL" id="TYP82044.1"/>
    </source>
</evidence>
<dbReference type="EMBL" id="VNHW01000020">
    <property type="protein sequence ID" value="TYP82044.1"/>
    <property type="molecule type" value="Genomic_DNA"/>
</dbReference>
<protein>
    <submittedName>
        <fullName evidence="1">Uncharacterized protein DUF3263</fullName>
    </submittedName>
</protein>
<dbReference type="AlphaFoldDB" id="A0A5S5CLH9"/>
<dbReference type="Pfam" id="PF11662">
    <property type="entry name" value="DUF3263"/>
    <property type="match status" value="1"/>
</dbReference>
<reference evidence="1 2" key="1">
    <citation type="submission" date="2019-07" db="EMBL/GenBank/DDBJ databases">
        <title>Genomic Encyclopedia of Archaeal and Bacterial Type Strains, Phase II (KMG-II): from individual species to whole genera.</title>
        <authorList>
            <person name="Goeker M."/>
        </authorList>
    </citation>
    <scope>NUCLEOTIDE SEQUENCE [LARGE SCALE GENOMIC DNA]</scope>
    <source>
        <strain evidence="1 2">DSM 46842</strain>
    </source>
</reference>
<comment type="caution">
    <text evidence="1">The sequence shown here is derived from an EMBL/GenBank/DDBJ whole genome shotgun (WGS) entry which is preliminary data.</text>
</comment>
<dbReference type="InterPro" id="IPR021678">
    <property type="entry name" value="DUF3263"/>
</dbReference>
<dbReference type="Proteomes" id="UP000322499">
    <property type="component" value="Unassembled WGS sequence"/>
</dbReference>